<evidence type="ECO:0000313" key="2">
    <source>
        <dbReference type="EMBL" id="VFQ71727.1"/>
    </source>
</evidence>
<keyword evidence="3" id="KW-1185">Reference proteome</keyword>
<sequence length="262" mass="28824">MKKKKKELLHPQQWQVIVLVANHLDPTTLALASCVSKLWFLAMSSDHLWQPIVASTYPSLPALRLADPALPYRRLYALGRASDKRSFQKKRQQPPLLCMSDLIFSVTVSLAGSPVAAFAKSGSELRGINEDTVFLFDVDVPGGGGGVADMEEGLRGDSLRVTWEAVLEGYTCKFTMLEWRGGGGRRHFAVSGTEVLYSEELPAPGCCAAASGLAADVRVGWKEKSCGRVVVEKIRLGVMSVVSWRYVQVVDALRYLQHFLLD</sequence>
<organism evidence="2 3">
    <name type="scientific">Cuscuta campestris</name>
    <dbReference type="NCBI Taxonomy" id="132261"/>
    <lineage>
        <taxon>Eukaryota</taxon>
        <taxon>Viridiplantae</taxon>
        <taxon>Streptophyta</taxon>
        <taxon>Embryophyta</taxon>
        <taxon>Tracheophyta</taxon>
        <taxon>Spermatophyta</taxon>
        <taxon>Magnoliopsida</taxon>
        <taxon>eudicotyledons</taxon>
        <taxon>Gunneridae</taxon>
        <taxon>Pentapetalae</taxon>
        <taxon>asterids</taxon>
        <taxon>lamiids</taxon>
        <taxon>Solanales</taxon>
        <taxon>Convolvulaceae</taxon>
        <taxon>Cuscuteae</taxon>
        <taxon>Cuscuta</taxon>
        <taxon>Cuscuta subgen. Grammica</taxon>
        <taxon>Cuscuta sect. Cleistogrammica</taxon>
    </lineage>
</organism>
<evidence type="ECO:0000313" key="3">
    <source>
        <dbReference type="Proteomes" id="UP000595140"/>
    </source>
</evidence>
<comment type="subunit">
    <text evidence="1">Component of the SCF-type E3 ligase complex.</text>
</comment>
<dbReference type="AlphaFoldDB" id="A0A484L5V8"/>
<dbReference type="GO" id="GO:0031146">
    <property type="term" value="P:SCF-dependent proteasomal ubiquitin-dependent protein catabolic process"/>
    <property type="evidence" value="ECO:0007669"/>
    <property type="project" value="UniProtKB-UniRule"/>
</dbReference>
<dbReference type="GO" id="GO:0005634">
    <property type="term" value="C:nucleus"/>
    <property type="evidence" value="ECO:0007669"/>
    <property type="project" value="UniProtKB-SubCell"/>
</dbReference>
<keyword evidence="1" id="KW-0833">Ubl conjugation pathway</keyword>
<protein>
    <recommendedName>
        <fullName evidence="1">F-box protein</fullName>
    </recommendedName>
</protein>
<proteinExistence type="predicted"/>
<gene>
    <name evidence="2" type="ORF">CCAM_LOCUS13503</name>
</gene>
<evidence type="ECO:0000256" key="1">
    <source>
        <dbReference type="RuleBase" id="RU369085"/>
    </source>
</evidence>
<dbReference type="InterPro" id="IPR036047">
    <property type="entry name" value="F-box-like_dom_sf"/>
</dbReference>
<comment type="function">
    <text evidence="1">Acts as a component of a SCF E3 ubiquitin ligase complexes.</text>
</comment>
<dbReference type="EMBL" id="OOIL02001058">
    <property type="protein sequence ID" value="VFQ71727.1"/>
    <property type="molecule type" value="Genomic_DNA"/>
</dbReference>
<dbReference type="GO" id="GO:0009740">
    <property type="term" value="P:gibberellic acid mediated signaling pathway"/>
    <property type="evidence" value="ECO:0007669"/>
    <property type="project" value="TreeGrafter"/>
</dbReference>
<dbReference type="GO" id="GO:0019005">
    <property type="term" value="C:SCF ubiquitin ligase complex"/>
    <property type="evidence" value="ECO:0007669"/>
    <property type="project" value="UniProtKB-UniRule"/>
</dbReference>
<dbReference type="GO" id="GO:0016567">
    <property type="term" value="P:protein ubiquitination"/>
    <property type="evidence" value="ECO:0007669"/>
    <property type="project" value="UniProtKB-UniRule"/>
</dbReference>
<comment type="pathway">
    <text evidence="1">Protein modification; protein ubiquitination.</text>
</comment>
<dbReference type="Proteomes" id="UP000595140">
    <property type="component" value="Unassembled WGS sequence"/>
</dbReference>
<dbReference type="GO" id="GO:0005737">
    <property type="term" value="C:cytoplasm"/>
    <property type="evidence" value="ECO:0007669"/>
    <property type="project" value="TreeGrafter"/>
</dbReference>
<dbReference type="SUPFAM" id="SSF81383">
    <property type="entry name" value="F-box domain"/>
    <property type="match status" value="1"/>
</dbReference>
<comment type="subcellular location">
    <subcellularLocation>
        <location evidence="1">Nucleus</location>
    </subcellularLocation>
</comment>
<reference evidence="2 3" key="1">
    <citation type="submission" date="2018-04" db="EMBL/GenBank/DDBJ databases">
        <authorList>
            <person name="Vogel A."/>
        </authorList>
    </citation>
    <scope>NUCLEOTIDE SEQUENCE [LARGE SCALE GENOMIC DNA]</scope>
</reference>
<dbReference type="PANTHER" id="PTHR12874:SF16">
    <property type="entry name" value="OS01G0800800 PROTEIN"/>
    <property type="match status" value="1"/>
</dbReference>
<accession>A0A484L5V8</accession>
<keyword evidence="1" id="KW-0539">Nucleus</keyword>
<dbReference type="OrthoDB" id="1905685at2759"/>
<dbReference type="PANTHER" id="PTHR12874">
    <property type="entry name" value="F-BOX ONLY PROTEIN 48-RELATED"/>
    <property type="match status" value="1"/>
</dbReference>
<name>A0A484L5V8_9ASTE</name>